<evidence type="ECO:0000259" key="5">
    <source>
        <dbReference type="Pfam" id="PF01775"/>
    </source>
</evidence>
<evidence type="ECO:0000256" key="3">
    <source>
        <dbReference type="ARBA" id="ARBA00023274"/>
    </source>
</evidence>
<gene>
    <name evidence="6" type="primary">RPL18A</name>
    <name evidence="6" type="ORF">IE077_003450</name>
</gene>
<dbReference type="PANTHER" id="PTHR10052">
    <property type="entry name" value="60S RIBOSOMAL PROTEIN L18A"/>
    <property type="match status" value="1"/>
</dbReference>
<dbReference type="InterPro" id="IPR028877">
    <property type="entry name" value="Ribosomal_eL20"/>
</dbReference>
<dbReference type="InterPro" id="IPR023573">
    <property type="entry name" value="Ribosomal_eL20_dom"/>
</dbReference>
<comment type="caution">
    <text evidence="6">The sequence shown here is derived from an EMBL/GenBank/DDBJ whole genome shotgun (WGS) entry which is preliminary data.</text>
</comment>
<dbReference type="SUPFAM" id="SSF160374">
    <property type="entry name" value="RplX-like"/>
    <property type="match status" value="1"/>
</dbReference>
<dbReference type="Pfam" id="PF01775">
    <property type="entry name" value="Ribosomal_L18A"/>
    <property type="match status" value="1"/>
</dbReference>
<dbReference type="Proteomes" id="UP000823046">
    <property type="component" value="Unassembled WGS sequence"/>
</dbReference>
<protein>
    <recommendedName>
        <fullName evidence="4">60S ribosomal protein L18a</fullName>
    </recommendedName>
</protein>
<dbReference type="HAMAP" id="MF_00273">
    <property type="entry name" value="Ribosomal_eL20"/>
    <property type="match status" value="1"/>
</dbReference>
<reference evidence="6 7" key="1">
    <citation type="journal article" date="2020" name="bioRxiv">
        <title>Metabolic contributions of an alphaproteobacterial endosymbiont in the apicomplexan Cardiosporidium cionae.</title>
        <authorList>
            <person name="Hunter E.S."/>
            <person name="Paight C.J."/>
            <person name="Lane C.E."/>
        </authorList>
    </citation>
    <scope>NUCLEOTIDE SEQUENCE [LARGE SCALE GENOMIC DNA]</scope>
    <source>
        <strain evidence="6">ESH_2018</strain>
    </source>
</reference>
<dbReference type="InterPro" id="IPR021138">
    <property type="entry name" value="Ribosomal_eL20_eukaryotes"/>
</dbReference>
<evidence type="ECO:0000256" key="2">
    <source>
        <dbReference type="ARBA" id="ARBA00022980"/>
    </source>
</evidence>
<keyword evidence="3 4" id="KW-0687">Ribonucleoprotein</keyword>
<name>A0ABQ7J8D6_9APIC</name>
<dbReference type="PIRSF" id="PIRSF002190">
    <property type="entry name" value="Ribosomal_L18a"/>
    <property type="match status" value="1"/>
</dbReference>
<sequence>MLLSHDENAFDDYFQLHLYEVVGRAIPTATVSDPKIYKMKIFAKNKVMARSKYWSFLSKMKKTKRSKGEVLGCSEVFEKSPLRVKTYGAYLRYQSRTGSHSMYKEYRDLAISGAVSQLYSEMAGRHRALPSAITIYRIQEIKNKEVRRPKVSQLLKGKLKWPSIRRLPLAPRRLKSTFCAKRPTTFFH</sequence>
<keyword evidence="7" id="KW-1185">Reference proteome</keyword>
<comment type="similarity">
    <text evidence="1 4">Belongs to the eukaryotic ribosomal protein eL20 family.</text>
</comment>
<dbReference type="GO" id="GO:0005840">
    <property type="term" value="C:ribosome"/>
    <property type="evidence" value="ECO:0007669"/>
    <property type="project" value="UniProtKB-KW"/>
</dbReference>
<evidence type="ECO:0000313" key="6">
    <source>
        <dbReference type="EMBL" id="KAF8820199.1"/>
    </source>
</evidence>
<evidence type="ECO:0000256" key="1">
    <source>
        <dbReference type="ARBA" id="ARBA00009362"/>
    </source>
</evidence>
<proteinExistence type="inferred from homology"/>
<dbReference type="Gene3D" id="3.10.20.10">
    <property type="match status" value="2"/>
</dbReference>
<organism evidence="6 7">
    <name type="scientific">Cardiosporidium cionae</name>
    <dbReference type="NCBI Taxonomy" id="476202"/>
    <lineage>
        <taxon>Eukaryota</taxon>
        <taxon>Sar</taxon>
        <taxon>Alveolata</taxon>
        <taxon>Apicomplexa</taxon>
        <taxon>Aconoidasida</taxon>
        <taxon>Nephromycida</taxon>
        <taxon>Cardiosporidium</taxon>
    </lineage>
</organism>
<evidence type="ECO:0000313" key="7">
    <source>
        <dbReference type="Proteomes" id="UP000823046"/>
    </source>
</evidence>
<accession>A0ABQ7J8D6</accession>
<dbReference type="EMBL" id="JADAQX010000450">
    <property type="protein sequence ID" value="KAF8820199.1"/>
    <property type="molecule type" value="Genomic_DNA"/>
</dbReference>
<feature type="domain" description="Large ribosomal subunit protein eL20" evidence="5">
    <location>
        <begin position="17"/>
        <end position="138"/>
    </location>
</feature>
<keyword evidence="2 4" id="KW-0689">Ribosomal protein</keyword>
<evidence type="ECO:0000256" key="4">
    <source>
        <dbReference type="PIRNR" id="PIRNR002190"/>
    </source>
</evidence>